<evidence type="ECO:0000256" key="6">
    <source>
        <dbReference type="ARBA" id="ARBA00023136"/>
    </source>
</evidence>
<name>A0ABT2LIT4_9HYPH</name>
<keyword evidence="6 7" id="KW-0472">Membrane</keyword>
<proteinExistence type="predicted"/>
<gene>
    <name evidence="9" type="ORF">N5A92_05565</name>
</gene>
<keyword evidence="3 7" id="KW-1133">Transmembrane helix</keyword>
<feature type="transmembrane region" description="Helical" evidence="7">
    <location>
        <begin position="87"/>
        <end position="108"/>
    </location>
</feature>
<keyword evidence="2 7" id="KW-0812">Transmembrane</keyword>
<feature type="transmembrane region" description="Helical" evidence="7">
    <location>
        <begin position="50"/>
        <end position="75"/>
    </location>
</feature>
<protein>
    <submittedName>
        <fullName evidence="9">Sterol desaturase family protein</fullName>
    </submittedName>
</protein>
<dbReference type="PANTHER" id="PTHR21624">
    <property type="entry name" value="STEROL DESATURASE-RELATED PROTEIN"/>
    <property type="match status" value="1"/>
</dbReference>
<comment type="subcellular location">
    <subcellularLocation>
        <location evidence="1">Endomembrane system</location>
        <topology evidence="1">Multi-pass membrane protein</topology>
    </subcellularLocation>
</comment>
<evidence type="ECO:0000256" key="1">
    <source>
        <dbReference type="ARBA" id="ARBA00004127"/>
    </source>
</evidence>
<feature type="transmembrane region" description="Helical" evidence="7">
    <location>
        <begin position="12"/>
        <end position="29"/>
    </location>
</feature>
<evidence type="ECO:0000313" key="9">
    <source>
        <dbReference type="EMBL" id="MCT7374500.1"/>
    </source>
</evidence>
<evidence type="ECO:0000256" key="3">
    <source>
        <dbReference type="ARBA" id="ARBA00022989"/>
    </source>
</evidence>
<keyword evidence="10" id="KW-1185">Reference proteome</keyword>
<feature type="transmembrane region" description="Helical" evidence="7">
    <location>
        <begin position="149"/>
        <end position="173"/>
    </location>
</feature>
<dbReference type="InterPro" id="IPR051689">
    <property type="entry name" value="Sterol_desaturase/TMEM195"/>
</dbReference>
<evidence type="ECO:0000313" key="10">
    <source>
        <dbReference type="Proteomes" id="UP001320831"/>
    </source>
</evidence>
<evidence type="ECO:0000256" key="4">
    <source>
        <dbReference type="ARBA" id="ARBA00023002"/>
    </source>
</evidence>
<evidence type="ECO:0000256" key="7">
    <source>
        <dbReference type="SAM" id="Phobius"/>
    </source>
</evidence>
<organism evidence="9 10">
    <name type="scientific">Chelativorans salis</name>
    <dbReference type="NCBI Taxonomy" id="2978478"/>
    <lineage>
        <taxon>Bacteria</taxon>
        <taxon>Pseudomonadati</taxon>
        <taxon>Pseudomonadota</taxon>
        <taxon>Alphaproteobacteria</taxon>
        <taxon>Hyphomicrobiales</taxon>
        <taxon>Phyllobacteriaceae</taxon>
        <taxon>Chelativorans</taxon>
    </lineage>
</organism>
<dbReference type="Pfam" id="PF04116">
    <property type="entry name" value="FA_hydroxylase"/>
    <property type="match status" value="1"/>
</dbReference>
<keyword evidence="5" id="KW-0443">Lipid metabolism</keyword>
<dbReference type="EMBL" id="JAOCZP010000001">
    <property type="protein sequence ID" value="MCT7374500.1"/>
    <property type="molecule type" value="Genomic_DNA"/>
</dbReference>
<reference evidence="9 10" key="1">
    <citation type="submission" date="2022-09" db="EMBL/GenBank/DDBJ databases">
        <title>Chelativorans salina sp. nov., a novel slightly halophilic bacterium isolated from a saline lake sediment enrichment.</title>
        <authorList>
            <person name="Gao L."/>
            <person name="Fang B.-Z."/>
            <person name="Li W.-J."/>
        </authorList>
    </citation>
    <scope>NUCLEOTIDE SEQUENCE [LARGE SCALE GENOMIC DNA]</scope>
    <source>
        <strain evidence="9 10">EGI FJ00035</strain>
    </source>
</reference>
<dbReference type="InterPro" id="IPR006694">
    <property type="entry name" value="Fatty_acid_hydroxylase"/>
</dbReference>
<dbReference type="PANTHER" id="PTHR21624:SF1">
    <property type="entry name" value="ALKYLGLYCEROL MONOOXYGENASE"/>
    <property type="match status" value="1"/>
</dbReference>
<accession>A0ABT2LIT4</accession>
<evidence type="ECO:0000256" key="5">
    <source>
        <dbReference type="ARBA" id="ARBA00023098"/>
    </source>
</evidence>
<keyword evidence="4" id="KW-0560">Oxidoreductase</keyword>
<sequence>MENLMLSEAAIRLLAFAVIFAAMAAYELWSPRLERDEMAGAWKTRRWVTNLSLVLISSAILRVVFPAAAVGAGLWAEAEGWGLFRYFGLNAVLAGALSFVLLDFAVWLEHVASHKIPLLWRIHRMHHADNGFDVTTGLRFHPFEILISMLWKAAVVVALGAPVLAVLVFEIVLNGTSMFNHSNINIPRPVDRFLRLILVTPDMHRVHHSSIRGETDSNYGFNFPFWDRLFRTYVGQPRRGHRDMEIGLRQYRGAGTTKLLWALVLPFLANRRDQ</sequence>
<evidence type="ECO:0000259" key="8">
    <source>
        <dbReference type="Pfam" id="PF04116"/>
    </source>
</evidence>
<dbReference type="RefSeq" id="WP_260900901.1">
    <property type="nucleotide sequence ID" value="NZ_JAOCZP010000001.1"/>
</dbReference>
<evidence type="ECO:0000256" key="2">
    <source>
        <dbReference type="ARBA" id="ARBA00022692"/>
    </source>
</evidence>
<feature type="domain" description="Fatty acid hydroxylase" evidence="8">
    <location>
        <begin position="97"/>
        <end position="232"/>
    </location>
</feature>
<comment type="caution">
    <text evidence="9">The sequence shown here is derived from an EMBL/GenBank/DDBJ whole genome shotgun (WGS) entry which is preliminary data.</text>
</comment>
<dbReference type="Proteomes" id="UP001320831">
    <property type="component" value="Unassembled WGS sequence"/>
</dbReference>